<dbReference type="InterPro" id="IPR005479">
    <property type="entry name" value="CPAse_ATP-bd"/>
</dbReference>
<dbReference type="GO" id="GO:0016787">
    <property type="term" value="F:hydrolase activity"/>
    <property type="evidence" value="ECO:0007669"/>
    <property type="project" value="UniProtKB-KW"/>
</dbReference>
<dbReference type="EMBL" id="ML975168">
    <property type="protein sequence ID" value="KAF1810058.1"/>
    <property type="molecule type" value="Genomic_DNA"/>
</dbReference>
<dbReference type="Pfam" id="PF02786">
    <property type="entry name" value="CPSase_L_D2"/>
    <property type="match status" value="1"/>
</dbReference>
<dbReference type="SUPFAM" id="SSF51230">
    <property type="entry name" value="Single hybrid motif"/>
    <property type="match status" value="1"/>
</dbReference>
<evidence type="ECO:0000313" key="11">
    <source>
        <dbReference type="EMBL" id="KAF1810058.1"/>
    </source>
</evidence>
<dbReference type="Pfam" id="PF02785">
    <property type="entry name" value="Biotin_carb_C"/>
    <property type="match status" value="1"/>
</dbReference>
<reference evidence="13" key="2">
    <citation type="submission" date="2020-04" db="EMBL/GenBank/DDBJ databases">
        <authorList>
            <consortium name="NCBI Genome Project"/>
        </authorList>
    </citation>
    <scope>NUCLEOTIDE SEQUENCE</scope>
    <source>
        <strain evidence="13">CBS 781.70</strain>
    </source>
</reference>
<protein>
    <submittedName>
        <fullName evidence="11 13">Urea carboxylase</fullName>
    </submittedName>
</protein>
<evidence type="ECO:0000256" key="2">
    <source>
        <dbReference type="ARBA" id="ARBA00022598"/>
    </source>
</evidence>
<name>A0A6G1FWF0_9PEZI</name>
<dbReference type="Gene3D" id="2.40.100.10">
    <property type="entry name" value="Cyclophilin-like"/>
    <property type="match status" value="2"/>
</dbReference>
<evidence type="ECO:0000256" key="4">
    <source>
        <dbReference type="ARBA" id="ARBA00022801"/>
    </source>
</evidence>
<dbReference type="PROSITE" id="PS50979">
    <property type="entry name" value="BC"/>
    <property type="match status" value="1"/>
</dbReference>
<dbReference type="PANTHER" id="PTHR18866">
    <property type="entry name" value="CARBOXYLASE:PYRUVATE/ACETYL-COA/PROPIONYL-COA CARBOXYLASE"/>
    <property type="match status" value="1"/>
</dbReference>
<dbReference type="PANTHER" id="PTHR18866:SF128">
    <property type="entry name" value="UREA AMIDOLYASE"/>
    <property type="match status" value="1"/>
</dbReference>
<dbReference type="InterPro" id="IPR050856">
    <property type="entry name" value="Biotin_carboxylase_complex"/>
</dbReference>
<dbReference type="InterPro" id="IPR003778">
    <property type="entry name" value="CT_A_B"/>
</dbReference>
<dbReference type="SMART" id="SM00878">
    <property type="entry name" value="Biotin_carb_C"/>
    <property type="match status" value="1"/>
</dbReference>
<evidence type="ECO:0000256" key="6">
    <source>
        <dbReference type="ARBA" id="ARBA00023267"/>
    </source>
</evidence>
<reference evidence="13" key="3">
    <citation type="submission" date="2025-04" db="UniProtKB">
        <authorList>
            <consortium name="RefSeq"/>
        </authorList>
    </citation>
    <scope>IDENTIFICATION</scope>
    <source>
        <strain evidence="13">CBS 781.70</strain>
    </source>
</reference>
<dbReference type="PROSITE" id="PS00866">
    <property type="entry name" value="CPSASE_1"/>
    <property type="match status" value="1"/>
</dbReference>
<dbReference type="PROSITE" id="PS00867">
    <property type="entry name" value="CPSASE_2"/>
    <property type="match status" value="1"/>
</dbReference>
<dbReference type="InterPro" id="IPR005482">
    <property type="entry name" value="Biotin_COase_C"/>
</dbReference>
<keyword evidence="4" id="KW-0378">Hydrolase</keyword>
<dbReference type="InterPro" id="IPR000089">
    <property type="entry name" value="Biotin_lipoyl"/>
</dbReference>
<dbReference type="Gene3D" id="2.40.50.100">
    <property type="match status" value="1"/>
</dbReference>
<dbReference type="GO" id="GO:0046872">
    <property type="term" value="F:metal ion binding"/>
    <property type="evidence" value="ECO:0007669"/>
    <property type="project" value="InterPro"/>
</dbReference>
<dbReference type="InterPro" id="IPR011054">
    <property type="entry name" value="Rudment_hybrid_motif"/>
</dbReference>
<dbReference type="Pfam" id="PF02682">
    <property type="entry name" value="CT_C_D"/>
    <property type="match status" value="1"/>
</dbReference>
<dbReference type="PROSITE" id="PS50968">
    <property type="entry name" value="BIOTINYL_LIPOYL"/>
    <property type="match status" value="1"/>
</dbReference>
<evidence type="ECO:0000256" key="1">
    <source>
        <dbReference type="ARBA" id="ARBA00001953"/>
    </source>
</evidence>
<dbReference type="Proteomes" id="UP000504638">
    <property type="component" value="Unplaced"/>
</dbReference>
<dbReference type="InterPro" id="IPR013815">
    <property type="entry name" value="ATP_grasp_subdomain_1"/>
</dbReference>
<evidence type="ECO:0000256" key="5">
    <source>
        <dbReference type="ARBA" id="ARBA00022840"/>
    </source>
</evidence>
<dbReference type="InterPro" id="IPR011053">
    <property type="entry name" value="Single_hybrid_motif"/>
</dbReference>
<comment type="cofactor">
    <cofactor evidence="1">
        <name>biotin</name>
        <dbReference type="ChEBI" id="CHEBI:57586"/>
    </cofactor>
</comment>
<evidence type="ECO:0000256" key="7">
    <source>
        <dbReference type="PROSITE-ProRule" id="PRU00409"/>
    </source>
</evidence>
<dbReference type="InterPro" id="IPR011764">
    <property type="entry name" value="Biotin_carboxylation_dom"/>
</dbReference>
<gene>
    <name evidence="11 13" type="ORF">P152DRAFT_460869</name>
</gene>
<dbReference type="GO" id="GO:0016874">
    <property type="term" value="F:ligase activity"/>
    <property type="evidence" value="ECO:0007669"/>
    <property type="project" value="UniProtKB-KW"/>
</dbReference>
<dbReference type="SUPFAM" id="SSF51246">
    <property type="entry name" value="Rudiment single hybrid motif"/>
    <property type="match status" value="1"/>
</dbReference>
<evidence type="ECO:0000313" key="12">
    <source>
        <dbReference type="Proteomes" id="UP000504638"/>
    </source>
</evidence>
<dbReference type="Pfam" id="PF02626">
    <property type="entry name" value="CT_A_B"/>
    <property type="match status" value="1"/>
</dbReference>
<dbReference type="Gene3D" id="3.30.1490.20">
    <property type="entry name" value="ATP-grasp fold, A domain"/>
    <property type="match status" value="1"/>
</dbReference>
<proteinExistence type="predicted"/>
<dbReference type="Gene3D" id="3.30.470.20">
    <property type="entry name" value="ATP-grasp fold, B domain"/>
    <property type="match status" value="1"/>
</dbReference>
<feature type="domain" description="Biotin carboxylation" evidence="10">
    <location>
        <begin position="1"/>
        <end position="358"/>
    </location>
</feature>
<dbReference type="PROSITE" id="PS50975">
    <property type="entry name" value="ATP_GRASP"/>
    <property type="match status" value="1"/>
</dbReference>
<evidence type="ECO:0000259" key="8">
    <source>
        <dbReference type="PROSITE" id="PS50968"/>
    </source>
</evidence>
<keyword evidence="2" id="KW-0436">Ligase</keyword>
<keyword evidence="3 7" id="KW-0547">Nucleotide-binding</keyword>
<evidence type="ECO:0000256" key="3">
    <source>
        <dbReference type="ARBA" id="ARBA00022741"/>
    </source>
</evidence>
<dbReference type="AlphaFoldDB" id="A0A6G1FWF0"/>
<dbReference type="Pfam" id="PF00364">
    <property type="entry name" value="Biotin_lipoyl"/>
    <property type="match status" value="1"/>
</dbReference>
<keyword evidence="6" id="KW-0092">Biotin</keyword>
<dbReference type="OrthoDB" id="196847at2759"/>
<dbReference type="InterPro" id="IPR029000">
    <property type="entry name" value="Cyclophilin-like_dom_sf"/>
</dbReference>
<dbReference type="InterPro" id="IPR011761">
    <property type="entry name" value="ATP-grasp"/>
</dbReference>
<dbReference type="SUPFAM" id="SSF160467">
    <property type="entry name" value="PH0987 N-terminal domain-like"/>
    <property type="match status" value="1"/>
</dbReference>
<dbReference type="CDD" id="cd06850">
    <property type="entry name" value="biotinyl_domain"/>
    <property type="match status" value="1"/>
</dbReference>
<dbReference type="PROSITE" id="PS00188">
    <property type="entry name" value="BIOTIN"/>
    <property type="match status" value="1"/>
</dbReference>
<dbReference type="SUPFAM" id="SSF56059">
    <property type="entry name" value="Glutathione synthetase ATP-binding domain-like"/>
    <property type="match status" value="1"/>
</dbReference>
<evidence type="ECO:0000259" key="9">
    <source>
        <dbReference type="PROSITE" id="PS50975"/>
    </source>
</evidence>
<dbReference type="SMART" id="SM00797">
    <property type="entry name" value="AHS2"/>
    <property type="match status" value="1"/>
</dbReference>
<dbReference type="GeneID" id="54420577"/>
<dbReference type="Gene3D" id="3.30.1360.40">
    <property type="match status" value="1"/>
</dbReference>
<accession>A0A6G1FWF0</accession>
<dbReference type="RefSeq" id="XP_033531689.1">
    <property type="nucleotide sequence ID" value="XM_033680007.1"/>
</dbReference>
<dbReference type="SMART" id="SM00796">
    <property type="entry name" value="AHS1"/>
    <property type="match status" value="1"/>
</dbReference>
<organism evidence="11">
    <name type="scientific">Eremomyces bilateralis CBS 781.70</name>
    <dbReference type="NCBI Taxonomy" id="1392243"/>
    <lineage>
        <taxon>Eukaryota</taxon>
        <taxon>Fungi</taxon>
        <taxon>Dikarya</taxon>
        <taxon>Ascomycota</taxon>
        <taxon>Pezizomycotina</taxon>
        <taxon>Dothideomycetes</taxon>
        <taxon>Dothideomycetes incertae sedis</taxon>
        <taxon>Eremomycetales</taxon>
        <taxon>Eremomycetaceae</taxon>
        <taxon>Eremomyces</taxon>
    </lineage>
</organism>
<keyword evidence="12" id="KW-1185">Reference proteome</keyword>
<dbReference type="InterPro" id="IPR003833">
    <property type="entry name" value="CT_C_D"/>
</dbReference>
<feature type="domain" description="Lipoyl-binding" evidence="8">
    <location>
        <begin position="1056"/>
        <end position="1134"/>
    </location>
</feature>
<reference evidence="11 13" key="1">
    <citation type="submission" date="2020-01" db="EMBL/GenBank/DDBJ databases">
        <authorList>
            <consortium name="DOE Joint Genome Institute"/>
            <person name="Haridas S."/>
            <person name="Albert R."/>
            <person name="Binder M."/>
            <person name="Bloem J."/>
            <person name="Labutti K."/>
            <person name="Salamov A."/>
            <person name="Andreopoulos B."/>
            <person name="Baker S.E."/>
            <person name="Barry K."/>
            <person name="Bills G."/>
            <person name="Bluhm B.H."/>
            <person name="Cannon C."/>
            <person name="Castanera R."/>
            <person name="Culley D.E."/>
            <person name="Daum C."/>
            <person name="Ezra D."/>
            <person name="Gonzalez J.B."/>
            <person name="Henrissat B."/>
            <person name="Kuo A."/>
            <person name="Liang C."/>
            <person name="Lipzen A."/>
            <person name="Lutzoni F."/>
            <person name="Magnuson J."/>
            <person name="Mondo S."/>
            <person name="Nolan M."/>
            <person name="Ohm R."/>
            <person name="Pangilinan J."/>
            <person name="Park H.-J."/>
            <person name="Ramirez L."/>
            <person name="Alfaro M."/>
            <person name="Sun H."/>
            <person name="Tritt A."/>
            <person name="Yoshinaga Y."/>
            <person name="Zwiers L.-H."/>
            <person name="Turgeon B.G."/>
            <person name="Goodwin S.B."/>
            <person name="Spatafora J.W."/>
            <person name="Crous P.W."/>
            <person name="Grigoriev I.V."/>
        </authorList>
    </citation>
    <scope>NUCLEOTIDE SEQUENCE</scope>
    <source>
        <strain evidence="11 13">CBS 781.70</strain>
    </source>
</reference>
<keyword evidence="5 7" id="KW-0067">ATP-binding</keyword>
<sequence length="1134" mass="124754">MVFVGPSSDSILEMGLKHRAREIAIQAKVPVVPGTDLLESEDEVLAAAERLGYPVMLKATGGGGGMGLQVCKSTEDVSAAFAMVRSRGEKLFKNSGLFLEKYYLNSRHIEVQVFGNGTETVHFGERECSIQRRHQKVIEECPSPFVAAHPELRQQLTECATRYAMRLNYKSAGTVEFLVDDESGGFFFLEMNTRLQVEHGITELCYDVDLVALMLRQADMEKLGAGGIPSSELRSLQKPGPTSAAIEARIYAEDPYRGFAPSPGIFQEVHWPEQEGVRIDTWVQSGQDVSLHYDPLLAKVMVHAPTREQAIEKMGDICSEGIALKGPTTNLDFLRKVMASDAFDKGDTLTNFLDTRFAYEPCGIDIISPGAYSTIQDFPARASIGHGVPKSGPMDNITARIANLLVHNAPGTEVIEMTLFGAELLFTSAAVVSVCGASALVTVDGSERPMWSTLVVKAGQTLKIGTVSGVGCRMYLAVRGGFPNIPLFCGSRSTTPSLKFGGTQGRTIRKGDFLQLTDLTSTWAAETHEYTLPSAMIPPMEVKEVYVLQGPHDSDDIMTMADKDMLYNTEWKVGHNSNRTGVRIIGPAPEWARKDGGEAGSHPSNYLDYGYPSPGGVNWGGDSGCIFSVDSPNFGGLICSTTVISAEMWKLGQLKPDTSFRMIPVSLEDAVQQIRRVDLCLSAIADEIDGKLAAAVQPVWSLGRSDIIPYGAVLQTVQASSENPLRPKVVYRQAGDRFLLIEFGEQRTDIAVVALIRLLMEKLESLADLTLLLTPHVGSVTIEYDPFQISQSKLLSRIHEIESNILATIDITIPCREIRLPLVMDHPDVQECIQRYMDTVRNKAAYLPDNIEYLRKCNGLQSRREVFEKMLHTEYVVVAVGFLCGAPMLFPLNPTFLQCQKYNPTRVSTPGGTLGLGGSIVAAYPIEQPGGYMIVARSLELWDPFGTKPGFTSERPWMFEPFDKIKFYEVSVEEYDLLALDFSAGRYQWQVSESSFNVREAYDTFQKAKSDASVLEYKRRQQEGLKEQEQIERGLYSTWKAEIESEEKAELGGESTVDLNDTNSVSSPMAANVWKVEVKPGDELKEGQLISILEAMKMEVNIYAQKSLAGLKVDAILKKPGSIVGAGDVILSAK</sequence>
<dbReference type="GO" id="GO:0005524">
    <property type="term" value="F:ATP binding"/>
    <property type="evidence" value="ECO:0007669"/>
    <property type="project" value="UniProtKB-UniRule"/>
</dbReference>
<dbReference type="FunFam" id="3.30.1490.20:FF:000003">
    <property type="entry name" value="acetyl-CoA carboxylase isoform X1"/>
    <property type="match status" value="1"/>
</dbReference>
<feature type="domain" description="ATP-grasp" evidence="9">
    <location>
        <begin position="21"/>
        <end position="219"/>
    </location>
</feature>
<evidence type="ECO:0000313" key="13">
    <source>
        <dbReference type="RefSeq" id="XP_033531689.1"/>
    </source>
</evidence>
<dbReference type="InterPro" id="IPR001882">
    <property type="entry name" value="Biotin_BS"/>
</dbReference>
<dbReference type="SUPFAM" id="SSF50891">
    <property type="entry name" value="Cyclophilin-like"/>
    <property type="match status" value="2"/>
</dbReference>
<evidence type="ECO:0000259" key="10">
    <source>
        <dbReference type="PROSITE" id="PS50979"/>
    </source>
</evidence>